<keyword evidence="3" id="KW-1185">Reference proteome</keyword>
<dbReference type="EMBL" id="WIGN01000006">
    <property type="protein sequence ID" value="KAF6820243.1"/>
    <property type="molecule type" value="Genomic_DNA"/>
</dbReference>
<dbReference type="AlphaFoldDB" id="A0A8H6JWF3"/>
<dbReference type="InterPro" id="IPR010730">
    <property type="entry name" value="HET"/>
</dbReference>
<evidence type="ECO:0000259" key="1">
    <source>
        <dbReference type="Pfam" id="PF06985"/>
    </source>
</evidence>
<reference evidence="2 3" key="1">
    <citation type="journal article" date="2020" name="Phytopathology">
        <title>Genome Sequence Resources of Colletotrichum truncatum, C. plurivorum, C. musicola, and C. sojae: Four Species Pathogenic to Soybean (Glycine max).</title>
        <authorList>
            <person name="Rogerio F."/>
            <person name="Boufleur T.R."/>
            <person name="Ciampi-Guillardi M."/>
            <person name="Sukno S.A."/>
            <person name="Thon M.R."/>
            <person name="Massola Junior N.S."/>
            <person name="Baroncelli R."/>
        </authorList>
    </citation>
    <scope>NUCLEOTIDE SEQUENCE [LARGE SCALE GENOMIC DNA]</scope>
    <source>
        <strain evidence="2 3">LFN0009</strain>
    </source>
</reference>
<sequence>MNDIYGPLPEGDYVRLLYCEPVGESNDLICELRARSLQECQQKYFAVSYAWEDPAPVDRLSLRDGRSLPLGKTLAALFDWLRKLGKAFNVWVDALCIDQQNVAERERQVALMRQVYSSATIVLVWLGPSDAGSEAAFRVMNSRRNFRWPADWDNAGGAALADLDVVLLFLARPWFQRTWVIQEFTLNCELGFMCGGDTVEYHVFHNALCAIWAYFEGLGDYPREHPAVRGLWNSTRMLFVRRQYQACGKVDFERLLEAAHHCEASDPRDMVFGFFGIADRNLPLPRPNYTASIEDVYLKTAEAVLLSDSTSLDLLALAGLARRTLPSALPTWVPDPRNRCFDEPIAARSRGRWTAGSHIPATVAKAGSRHLELCVQPIDVVAATCPPIDSRSVAQQKAAIGAVSALRPMLQGGTSASDEEWFDLLATNLIMGLDINDERAGPEYRGHFLEYVRWLESSTSEEDLCQIKHNRFYRTLGPRMDGWQFCFTRRGRLCMAPPEVRAGDEVCYVLGCRLPLVVRSTGRVHVHGEKALPEFVLVSWCFAHGLMYGEGFWQPARYIFLR</sequence>
<protein>
    <submittedName>
        <fullName evidence="2">Ankyrin and HET domain-containing protein</fullName>
    </submittedName>
</protein>
<dbReference type="InterPro" id="IPR052895">
    <property type="entry name" value="HetReg/Transcr_Mod"/>
</dbReference>
<gene>
    <name evidence="2" type="ORF">CSOJ01_00946</name>
</gene>
<dbReference type="Proteomes" id="UP000652219">
    <property type="component" value="Unassembled WGS sequence"/>
</dbReference>
<feature type="domain" description="Heterokaryon incompatibility" evidence="1">
    <location>
        <begin position="44"/>
        <end position="183"/>
    </location>
</feature>
<name>A0A8H6JWF3_9PEZI</name>
<proteinExistence type="predicted"/>
<dbReference type="PANTHER" id="PTHR24148">
    <property type="entry name" value="ANKYRIN REPEAT DOMAIN-CONTAINING PROTEIN 39 HOMOLOG-RELATED"/>
    <property type="match status" value="1"/>
</dbReference>
<evidence type="ECO:0000313" key="2">
    <source>
        <dbReference type="EMBL" id="KAF6820243.1"/>
    </source>
</evidence>
<dbReference type="PANTHER" id="PTHR24148:SF73">
    <property type="entry name" value="HET DOMAIN PROTEIN (AFU_ORTHOLOGUE AFUA_8G01020)"/>
    <property type="match status" value="1"/>
</dbReference>
<accession>A0A8H6JWF3</accession>
<organism evidence="2 3">
    <name type="scientific">Colletotrichum sojae</name>
    <dbReference type="NCBI Taxonomy" id="2175907"/>
    <lineage>
        <taxon>Eukaryota</taxon>
        <taxon>Fungi</taxon>
        <taxon>Dikarya</taxon>
        <taxon>Ascomycota</taxon>
        <taxon>Pezizomycotina</taxon>
        <taxon>Sordariomycetes</taxon>
        <taxon>Hypocreomycetidae</taxon>
        <taxon>Glomerellales</taxon>
        <taxon>Glomerellaceae</taxon>
        <taxon>Colletotrichum</taxon>
        <taxon>Colletotrichum orchidearum species complex</taxon>
    </lineage>
</organism>
<dbReference type="Pfam" id="PF06985">
    <property type="entry name" value="HET"/>
    <property type="match status" value="1"/>
</dbReference>
<comment type="caution">
    <text evidence="2">The sequence shown here is derived from an EMBL/GenBank/DDBJ whole genome shotgun (WGS) entry which is preliminary data.</text>
</comment>
<evidence type="ECO:0000313" key="3">
    <source>
        <dbReference type="Proteomes" id="UP000652219"/>
    </source>
</evidence>